<feature type="region of interest" description="Disordered" evidence="1">
    <location>
        <begin position="240"/>
        <end position="276"/>
    </location>
</feature>
<dbReference type="EMBL" id="CP032487">
    <property type="protein sequence ID" value="QAX80375.1"/>
    <property type="molecule type" value="Genomic_DNA"/>
</dbReference>
<accession>A0ABX5R3Z9</accession>
<dbReference type="RefSeq" id="WP_129198379.1">
    <property type="nucleotide sequence ID" value="NZ_CABHXI010000094.1"/>
</dbReference>
<feature type="compositionally biased region" description="Basic and acidic residues" evidence="1">
    <location>
        <begin position="338"/>
        <end position="354"/>
    </location>
</feature>
<evidence type="ECO:0000313" key="3">
    <source>
        <dbReference type="EMBL" id="QAX80375.1"/>
    </source>
</evidence>
<evidence type="ECO:0000313" key="4">
    <source>
        <dbReference type="Proteomes" id="UP000288804"/>
    </source>
</evidence>
<name>A0ABX5R3Z9_9GAMM</name>
<dbReference type="Pfam" id="PF02510">
    <property type="entry name" value="SPAN"/>
    <property type="match status" value="1"/>
</dbReference>
<evidence type="ECO:0000256" key="1">
    <source>
        <dbReference type="SAM" id="MobiDB-lite"/>
    </source>
</evidence>
<feature type="region of interest" description="Disordered" evidence="1">
    <location>
        <begin position="38"/>
        <end position="80"/>
    </location>
</feature>
<keyword evidence="4" id="KW-1185">Reference proteome</keyword>
<gene>
    <name evidence="3" type="ORF">D5F51_18665</name>
</gene>
<protein>
    <submittedName>
        <fullName evidence="3">Type III secretion protein</fullName>
    </submittedName>
</protein>
<dbReference type="Proteomes" id="UP000288804">
    <property type="component" value="Chromosome"/>
</dbReference>
<feature type="domain" description="Surface presentation of antigen" evidence="2">
    <location>
        <begin position="283"/>
        <end position="358"/>
    </location>
</feature>
<feature type="compositionally biased region" description="Polar residues" evidence="1">
    <location>
        <begin position="68"/>
        <end position="80"/>
    </location>
</feature>
<reference evidence="4" key="1">
    <citation type="submission" date="2018-09" db="EMBL/GenBank/DDBJ databases">
        <title>Yersinia hibernicus sp. nov.</title>
        <authorList>
            <person name="Nguyen S.V."/>
            <person name="Mundanda D.M."/>
            <person name="Anes J."/>
            <person name="Fanning S."/>
        </authorList>
    </citation>
    <scope>NUCLEOTIDE SEQUENCE [LARGE SCALE GENOMIC DNA]</scope>
    <source>
        <strain evidence="4">CFS1934</strain>
    </source>
</reference>
<feature type="region of interest" description="Disordered" evidence="1">
    <location>
        <begin position="333"/>
        <end position="360"/>
    </location>
</feature>
<feature type="region of interest" description="Disordered" evidence="1">
    <location>
        <begin position="117"/>
        <end position="225"/>
    </location>
</feature>
<feature type="compositionally biased region" description="Polar residues" evidence="1">
    <location>
        <begin position="158"/>
        <end position="171"/>
    </location>
</feature>
<feature type="compositionally biased region" description="Polar residues" evidence="1">
    <location>
        <begin position="246"/>
        <end position="267"/>
    </location>
</feature>
<sequence length="360" mass="39159">MVAIKQVASSALPDIRKDEAAARPWQAMLRTDSEQTVTSIQQEAQKKMAQLLAKAKQRKKQAEEQLASSAFSPMTQMNSTPLSTRLALPNIAQLPDSKPIQQPNAWGQGFETVEQPQISENKENKENKGAIGDNGQPALPARAAVDSVSRIVAPEGQSRVNIIQSDNSEQPLSPPHNLEMQTAPASSATDGQKEGQFSPAADQNPPSVVESMPLASSESRSELPRLDIKENAFGPEQTLLPIAPQTAVQSPTVTQSEGVKSAPSTFPSAAPESAATEVKSAAEHRTLSYTFTQWKNSPVVTLKLSRAGELTAMTNSVEVQHALQDKHHWLASENSLQFRDEQHDEARREQQHPDQEDETS</sequence>
<organism evidence="3 4">
    <name type="scientific">Yersinia hibernica</name>
    <dbReference type="NCBI Taxonomy" id="2339259"/>
    <lineage>
        <taxon>Bacteria</taxon>
        <taxon>Pseudomonadati</taxon>
        <taxon>Pseudomonadota</taxon>
        <taxon>Gammaproteobacteria</taxon>
        <taxon>Enterobacterales</taxon>
        <taxon>Yersiniaceae</taxon>
        <taxon>Yersinia</taxon>
    </lineage>
</organism>
<feature type="compositionally biased region" description="Low complexity" evidence="1">
    <location>
        <begin position="41"/>
        <end position="54"/>
    </location>
</feature>
<evidence type="ECO:0000259" key="2">
    <source>
        <dbReference type="Pfam" id="PF02510"/>
    </source>
</evidence>
<feature type="compositionally biased region" description="Polar residues" evidence="1">
    <location>
        <begin position="179"/>
        <end position="190"/>
    </location>
</feature>
<proteinExistence type="predicted"/>
<dbReference type="InterPro" id="IPR056746">
    <property type="entry name" value="SPAN_dom"/>
</dbReference>